<dbReference type="OrthoDB" id="9777890at2"/>
<reference evidence="1 2" key="1">
    <citation type="submission" date="2018-01" db="EMBL/GenBank/DDBJ databases">
        <title>The draft genome sequence of Halioglobus lutimaris HF004.</title>
        <authorList>
            <person name="Du Z.-J."/>
            <person name="Shi M.-J."/>
        </authorList>
    </citation>
    <scope>NUCLEOTIDE SEQUENCE [LARGE SCALE GENOMIC DNA]</scope>
    <source>
        <strain evidence="1 2">HF004</strain>
    </source>
</reference>
<proteinExistence type="predicted"/>
<dbReference type="InterPro" id="IPR052736">
    <property type="entry name" value="Stf3_sulfotransferase"/>
</dbReference>
<dbReference type="SUPFAM" id="SSF52540">
    <property type="entry name" value="P-loop containing nucleoside triphosphate hydrolases"/>
    <property type="match status" value="1"/>
</dbReference>
<keyword evidence="2" id="KW-1185">Reference proteome</keyword>
<gene>
    <name evidence="1" type="ORF">C0039_04670</name>
</gene>
<evidence type="ECO:0008006" key="3">
    <source>
        <dbReference type="Google" id="ProtNLM"/>
    </source>
</evidence>
<accession>A0A2N5X5T4</accession>
<dbReference type="InterPro" id="IPR027417">
    <property type="entry name" value="P-loop_NTPase"/>
</dbReference>
<dbReference type="RefSeq" id="WP_101517395.1">
    <property type="nucleotide sequence ID" value="NZ_PKUS01000003.1"/>
</dbReference>
<evidence type="ECO:0000313" key="1">
    <source>
        <dbReference type="EMBL" id="PLW69831.1"/>
    </source>
</evidence>
<sequence>MSNDVETVKFDADELVQQAQEQAGFSDFGWLPYREGLEVLLKTYDRNVKDPAGRQRCRDRVLNLLATRLRCENAFATIPEIAEQEIVAPVFITGLPRSGTSALLNLMERAPGFRGVLQWEVQFPDPWRGSQPGEEDPRYQPLKKALEATADSKFSKIHFVDADTPEECVLLHAFALHGVHLGFEVMMEPYRSWLLAQDLGPLYRYQKQQLQLLNWRNPGQQWLLKAPAHMWSIDTIRKVFPDARFVWCHRNPQKVVPSINSMNRAIMDMYMGDCSHLDAGEVGRSVMEWYALSLEKGLTERAQLPEELFIDCSQQEFVDRPLQLVEQVCEHFDLPLGEDGRAALQAHIDANPKGKHGKHEYDLAAYGLTKEMIDERFAFYTGDDRWPISD</sequence>
<dbReference type="AlphaFoldDB" id="A0A2N5X5T4"/>
<dbReference type="PANTHER" id="PTHR36451">
    <property type="entry name" value="PAPS-DEPENDENT SULFOTRANSFERASE STF3"/>
    <property type="match status" value="1"/>
</dbReference>
<protein>
    <recommendedName>
        <fullName evidence="3">Sulfotransferase</fullName>
    </recommendedName>
</protein>
<dbReference type="Gene3D" id="3.40.50.300">
    <property type="entry name" value="P-loop containing nucleotide triphosphate hydrolases"/>
    <property type="match status" value="1"/>
</dbReference>
<organism evidence="1 2">
    <name type="scientific">Pseudohalioglobus lutimaris</name>
    <dbReference type="NCBI Taxonomy" id="1737061"/>
    <lineage>
        <taxon>Bacteria</taxon>
        <taxon>Pseudomonadati</taxon>
        <taxon>Pseudomonadota</taxon>
        <taxon>Gammaproteobacteria</taxon>
        <taxon>Cellvibrionales</taxon>
        <taxon>Halieaceae</taxon>
        <taxon>Pseudohalioglobus</taxon>
    </lineage>
</organism>
<dbReference type="Pfam" id="PF13469">
    <property type="entry name" value="Sulfotransfer_3"/>
    <property type="match status" value="1"/>
</dbReference>
<name>A0A2N5X5T4_9GAMM</name>
<dbReference type="EMBL" id="PKUS01000003">
    <property type="protein sequence ID" value="PLW69831.1"/>
    <property type="molecule type" value="Genomic_DNA"/>
</dbReference>
<dbReference type="Proteomes" id="UP000235005">
    <property type="component" value="Unassembled WGS sequence"/>
</dbReference>
<dbReference type="PANTHER" id="PTHR36451:SF1">
    <property type="entry name" value="OMEGA-HYDROXY-BETA-DIHYDROMENAQUINONE-9 SULFOTRANSFERASE STF3"/>
    <property type="match status" value="1"/>
</dbReference>
<comment type="caution">
    <text evidence="1">The sequence shown here is derived from an EMBL/GenBank/DDBJ whole genome shotgun (WGS) entry which is preliminary data.</text>
</comment>
<evidence type="ECO:0000313" key="2">
    <source>
        <dbReference type="Proteomes" id="UP000235005"/>
    </source>
</evidence>